<name>A0ABY2JFC4_9MICO</name>
<gene>
    <name evidence="3" type="ORF">E3T25_09595</name>
</gene>
<evidence type="ECO:0000259" key="2">
    <source>
        <dbReference type="Pfam" id="PF17479"/>
    </source>
</evidence>
<organism evidence="3 4">
    <name type="scientific">Cryobacterium sandaracinum</name>
    <dbReference type="NCBI Taxonomy" id="1259247"/>
    <lineage>
        <taxon>Bacteria</taxon>
        <taxon>Bacillati</taxon>
        <taxon>Actinomycetota</taxon>
        <taxon>Actinomycetes</taxon>
        <taxon>Micrococcales</taxon>
        <taxon>Microbacteriaceae</taxon>
        <taxon>Cryobacterium</taxon>
    </lineage>
</organism>
<protein>
    <submittedName>
        <fullName evidence="3">DUF3048 domain-containing protein</fullName>
    </submittedName>
</protein>
<dbReference type="Pfam" id="PF17479">
    <property type="entry name" value="DUF3048_C"/>
    <property type="match status" value="1"/>
</dbReference>
<keyword evidence="4" id="KW-1185">Reference proteome</keyword>
<feature type="domain" description="DUF3048" evidence="1">
    <location>
        <begin position="92"/>
        <end position="216"/>
    </location>
</feature>
<dbReference type="Proteomes" id="UP000297851">
    <property type="component" value="Unassembled WGS sequence"/>
</dbReference>
<comment type="caution">
    <text evidence="3">The sequence shown here is derived from an EMBL/GenBank/DDBJ whole genome shotgun (WGS) entry which is preliminary data.</text>
</comment>
<dbReference type="SUPFAM" id="SSF159774">
    <property type="entry name" value="YerB-like"/>
    <property type="match status" value="1"/>
</dbReference>
<sequence length="372" mass="39182">MCARQCSRVRVWGVTTKIVVQAQRRSAAPRIRSIRMLGVVLLPPLLLVSACASDAPKPPASSTSTPWNSTFESAADPAVAPLRGTSVPAGSLQNPALSVKIDNHEAARPQLSLERADIVFEELVEGGLTRYVAVWHSDVPELVGPVRSIRPMDPDIIAPFGGIVAYSGGQQKFIDLMDATDVVSAAFDTDDTGLFARSDDREAPHNVILQASALVARNATVPPPNQQFAYSATVQGSSAAVDGAPVAAINSTFSTARWPGWTWDAAGAAYLRSQEGAPDLDATGAQLRATNVLVLRVAIDGTYGDVPTTTMIGSGEAWVSAGGKSVHAVWSKADQTAPIRLVDDFGVTIRLAAGNTWIELVPSDRGTVVLVP</sequence>
<evidence type="ECO:0000259" key="1">
    <source>
        <dbReference type="Pfam" id="PF11258"/>
    </source>
</evidence>
<feature type="domain" description="DUF3048" evidence="2">
    <location>
        <begin position="252"/>
        <end position="358"/>
    </location>
</feature>
<proteinExistence type="predicted"/>
<reference evidence="3 4" key="1">
    <citation type="submission" date="2019-03" db="EMBL/GenBank/DDBJ databases">
        <title>Genomics of glacier-inhabiting Cryobacterium strains.</title>
        <authorList>
            <person name="Liu Q."/>
            <person name="Xin Y.-H."/>
        </authorList>
    </citation>
    <scope>NUCLEOTIDE SEQUENCE [LARGE SCALE GENOMIC DNA]</scope>
    <source>
        <strain evidence="3 4">TMT2-16</strain>
    </source>
</reference>
<evidence type="ECO:0000313" key="3">
    <source>
        <dbReference type="EMBL" id="TFD02254.1"/>
    </source>
</evidence>
<dbReference type="InterPro" id="IPR021416">
    <property type="entry name" value="DUF3048_N"/>
</dbReference>
<dbReference type="EMBL" id="SOGO01000026">
    <property type="protein sequence ID" value="TFD02254.1"/>
    <property type="molecule type" value="Genomic_DNA"/>
</dbReference>
<dbReference type="Pfam" id="PF11258">
    <property type="entry name" value="DUF3048"/>
    <property type="match status" value="1"/>
</dbReference>
<evidence type="ECO:0000313" key="4">
    <source>
        <dbReference type="Proteomes" id="UP000297851"/>
    </source>
</evidence>
<accession>A0ABY2JFC4</accession>
<dbReference type="Gene3D" id="3.50.90.10">
    <property type="entry name" value="YerB-like"/>
    <property type="match status" value="1"/>
</dbReference>
<dbReference type="InterPro" id="IPR023158">
    <property type="entry name" value="YerB-like_sf"/>
</dbReference>
<dbReference type="InterPro" id="IPR035328">
    <property type="entry name" value="DUF3048_C"/>
</dbReference>